<dbReference type="Proteomes" id="UP000805841">
    <property type="component" value="Unassembled WGS sequence"/>
</dbReference>
<accession>A0ABR7ZAH3</accession>
<dbReference type="InterPro" id="IPR036388">
    <property type="entry name" value="WH-like_DNA-bd_sf"/>
</dbReference>
<dbReference type="EMBL" id="JAAOCA010000082">
    <property type="protein sequence ID" value="MBD1602459.1"/>
    <property type="molecule type" value="Genomic_DNA"/>
</dbReference>
<dbReference type="Pfam" id="PF01527">
    <property type="entry name" value="HTH_Tnp_1"/>
    <property type="match status" value="1"/>
</dbReference>
<organism evidence="1 2">
    <name type="scientific">Pseudomonas typographi</name>
    <dbReference type="NCBI Taxonomy" id="2715964"/>
    <lineage>
        <taxon>Bacteria</taxon>
        <taxon>Pseudomonadati</taxon>
        <taxon>Pseudomonadota</taxon>
        <taxon>Gammaproteobacteria</taxon>
        <taxon>Pseudomonadales</taxon>
        <taxon>Pseudomonadaceae</taxon>
        <taxon>Pseudomonas</taxon>
    </lineage>
</organism>
<dbReference type="RefSeq" id="WP_190427530.1">
    <property type="nucleotide sequence ID" value="NZ_JAAOCA010000082.1"/>
</dbReference>
<gene>
    <name evidence="1" type="ORF">HAQ05_27715</name>
</gene>
<name>A0ABR7ZAH3_9PSED</name>
<comment type="caution">
    <text evidence="1">The sequence shown here is derived from an EMBL/GenBank/DDBJ whole genome shotgun (WGS) entry which is preliminary data.</text>
</comment>
<dbReference type="Gene3D" id="1.10.10.10">
    <property type="entry name" value="Winged helix-like DNA-binding domain superfamily/Winged helix DNA-binding domain"/>
    <property type="match status" value="1"/>
</dbReference>
<dbReference type="InterPro" id="IPR002514">
    <property type="entry name" value="Transposase_8"/>
</dbReference>
<dbReference type="SUPFAM" id="SSF48295">
    <property type="entry name" value="TrpR-like"/>
    <property type="match status" value="1"/>
</dbReference>
<evidence type="ECO:0000313" key="2">
    <source>
        <dbReference type="Proteomes" id="UP000805841"/>
    </source>
</evidence>
<dbReference type="InterPro" id="IPR010921">
    <property type="entry name" value="Trp_repressor/repl_initiator"/>
</dbReference>
<proteinExistence type="predicted"/>
<sequence>MLSVYFLADAITLIARIPMRQRSSYPKSFKAQVVQECLQPGASVSRVAISHGINANVIRKWLPIYRDKAVAPLPAFVPVHPIPKRHADEAVVIALPLGGQTITVKWPISDPDGCARFIRSLSQ</sequence>
<evidence type="ECO:0000313" key="1">
    <source>
        <dbReference type="EMBL" id="MBD1602459.1"/>
    </source>
</evidence>
<protein>
    <submittedName>
        <fullName evidence="1">Transposase</fullName>
    </submittedName>
</protein>
<keyword evidence="2" id="KW-1185">Reference proteome</keyword>
<dbReference type="NCBIfam" id="NF047595">
    <property type="entry name" value="IS66_ISRel24_TnpA"/>
    <property type="match status" value="1"/>
</dbReference>
<reference evidence="1 2" key="1">
    <citation type="journal article" date="2020" name="Insects">
        <title>Bacteria Belonging to Pseudomonas typographi sp. nov. from the Bark Beetle Ips typographus Have Genomic Potential to Aid in the Host Ecology.</title>
        <authorList>
            <person name="Peral-Aranega E."/>
            <person name="Saati-Santamaria Z."/>
            <person name="Kolarik M."/>
            <person name="Rivas R."/>
            <person name="Garcia-Fraile P."/>
        </authorList>
    </citation>
    <scope>NUCLEOTIDE SEQUENCE [LARGE SCALE GENOMIC DNA]</scope>
    <source>
        <strain evidence="1 2">CA3A</strain>
    </source>
</reference>